<dbReference type="GO" id="GO:0040029">
    <property type="term" value="P:epigenetic regulation of gene expression"/>
    <property type="evidence" value="ECO:0007669"/>
    <property type="project" value="InterPro"/>
</dbReference>
<dbReference type="InterPro" id="IPR019734">
    <property type="entry name" value="TPR_rpt"/>
</dbReference>
<dbReference type="InterPro" id="IPR032675">
    <property type="entry name" value="LRR_dom_sf"/>
</dbReference>
<dbReference type="Pfam" id="PF13176">
    <property type="entry name" value="TPR_7"/>
    <property type="match status" value="1"/>
</dbReference>
<dbReference type="GO" id="GO:0072423">
    <property type="term" value="P:response to DNA damage checkpoint signaling"/>
    <property type="evidence" value="ECO:0007669"/>
    <property type="project" value="InterPro"/>
</dbReference>
<accession>A0A834GBX2</accession>
<proteinExistence type="predicted"/>
<dbReference type="SMART" id="SM00028">
    <property type="entry name" value="TPR"/>
    <property type="match status" value="5"/>
</dbReference>
<protein>
    <recommendedName>
        <fullName evidence="6">Protein TONSOKU</fullName>
    </recommendedName>
</protein>
<feature type="coiled-coil region" evidence="2">
    <location>
        <begin position="282"/>
        <end position="322"/>
    </location>
</feature>
<dbReference type="Gene3D" id="1.25.40.10">
    <property type="entry name" value="Tetratricopeptide repeat domain"/>
    <property type="match status" value="2"/>
</dbReference>
<dbReference type="Proteomes" id="UP000626092">
    <property type="component" value="Unassembled WGS sequence"/>
</dbReference>
<sequence>MPRGDDPQLSAAKRAYRSAAEEGNRQEEARWANVIGDIFKNRGEYAQALKWLRIDYDVSVKYLPEKQLLPTCQSLGEVYLRFEDFKNALIYQKKHLELAKDNNDPIEQQRACTQLGRTYHEMFLRSEDDHYSVRNAKKYFISSMNLAENLKGNPPSGKSSFLKEYIDAHNNIGMLQMDLDNLDEAQKILMKGLQICDEEEVIEDDDGRSRLHHNLGKVFMELRKWDKSREHIEKDIMICNRIGHIQGEAKGYINLGELHYRVQKCEDAILCYEKALKLAKSMEDEAALADQIRQNIETVKEARKVMDELKIEEQNFKKLIRNMPMARGTDSERKCLLQQNASLDRLIDKSSMIFAWLKGQALAKINIGDVLDSDGNHAGALNAFKEGYEIAVQASLPSVQLSALENMHYSHMIRFDNVEEARRLQLLIDGLKLSKPREFEAKNMESDCCSETETEGDDLSPNGSHMSYFQEASTTNSAKSQSQSRMEELNDDLPLTSLHSRKNPTKQKTTRVPVTSTKPTQALPESMPRFTESQQTVGRKRIRVILSDDEGEMYEEVECPRQRCQKGLEEYIATSDEFKNGDNLASPALEFEDVLLVNSKCAMSTCTPANVEESTCSYKSRTKVAVQDAKEFRTSCTSEAVKSSTFDANGSKSYHDVNESPLHKHDTSSLNMYACVDESSQYLTFKIDEDFIQVELSSCMVGLLPIIQHMKCGGRALDTLEEIDTVKDLLKGKGWIEVSVDGWVQKRLMKIYIDCCKELSEPPNLKLLKKKAGKVSEDEVVVSDCELQDVSITPLLNALQAHKTVAVLNISHNSLGNGTVEKLQQVLTSSSQRYGSLILDLHSNRFGPTALFQKVADSLDSESVLSQICLGHNNPISANAIVNLLSKLSTLKRFAELNMNGLKLSKPAVDSLCQLAENGCLSTLMLGDTSIGTDGALELTKSLSNQAQELLKLDLSSCGLTSQYIARLNAEASLITSITELNLGGNLILHEGGSALVSLLKNPLCSLKVLVLGDCHLGLLGILLILQALPDCCSLEELNLSANVDFDKHHTPVYDSTVAESPKSAQTNKDISKSSFKTDCDQLEAADSEDDQNRIKPAVSGPSDSCMSSCHRNAYNQEIELVQDLSTAIGLAKHLKLLDLSMNGFSLETAAMLYAAWSKSLRAGLAQRHIQDKIVHLSVLGRKCCGVKSCCRRD</sequence>
<keyword evidence="2" id="KW-0175">Coiled coil</keyword>
<feature type="compositionally biased region" description="Polar residues" evidence="3">
    <location>
        <begin position="510"/>
        <end position="520"/>
    </location>
</feature>
<dbReference type="Gene3D" id="3.80.10.10">
    <property type="entry name" value="Ribonuclease Inhibitor"/>
    <property type="match status" value="1"/>
</dbReference>
<gene>
    <name evidence="4" type="ORF">RHSIM_Rhsim10G0138800</name>
</gene>
<feature type="region of interest" description="Disordered" evidence="3">
    <location>
        <begin position="444"/>
        <end position="536"/>
    </location>
</feature>
<name>A0A834GBX2_RHOSS</name>
<dbReference type="SUPFAM" id="SSF48452">
    <property type="entry name" value="TPR-like"/>
    <property type="match status" value="2"/>
</dbReference>
<feature type="repeat" description="TPR" evidence="1">
    <location>
        <begin position="249"/>
        <end position="282"/>
    </location>
</feature>
<keyword evidence="5" id="KW-1185">Reference proteome</keyword>
<dbReference type="PANTHER" id="PTHR47684:SF1">
    <property type="entry name" value="PROTEIN TONSOKU"/>
    <property type="match status" value="1"/>
</dbReference>
<feature type="compositionally biased region" description="Basic residues" evidence="3">
    <location>
        <begin position="499"/>
        <end position="509"/>
    </location>
</feature>
<dbReference type="InterPro" id="IPR044227">
    <property type="entry name" value="TONSOKU"/>
</dbReference>
<dbReference type="PANTHER" id="PTHR47684">
    <property type="entry name" value="PROTEIN TONSOKU"/>
    <property type="match status" value="1"/>
</dbReference>
<comment type="caution">
    <text evidence="4">The sequence shown here is derived from an EMBL/GenBank/DDBJ whole genome shotgun (WGS) entry which is preliminary data.</text>
</comment>
<evidence type="ECO:0000256" key="2">
    <source>
        <dbReference type="SAM" id="Coils"/>
    </source>
</evidence>
<evidence type="ECO:0000256" key="1">
    <source>
        <dbReference type="PROSITE-ProRule" id="PRU00339"/>
    </source>
</evidence>
<organism evidence="4 5">
    <name type="scientific">Rhododendron simsii</name>
    <name type="common">Sims's rhododendron</name>
    <dbReference type="NCBI Taxonomy" id="118357"/>
    <lineage>
        <taxon>Eukaryota</taxon>
        <taxon>Viridiplantae</taxon>
        <taxon>Streptophyta</taxon>
        <taxon>Embryophyta</taxon>
        <taxon>Tracheophyta</taxon>
        <taxon>Spermatophyta</taxon>
        <taxon>Magnoliopsida</taxon>
        <taxon>eudicotyledons</taxon>
        <taxon>Gunneridae</taxon>
        <taxon>Pentapetalae</taxon>
        <taxon>asterids</taxon>
        <taxon>Ericales</taxon>
        <taxon>Ericaceae</taxon>
        <taxon>Ericoideae</taxon>
        <taxon>Rhodoreae</taxon>
        <taxon>Rhododendron</taxon>
    </lineage>
</organism>
<dbReference type="GO" id="GO:0009933">
    <property type="term" value="P:meristem structural organization"/>
    <property type="evidence" value="ECO:0007669"/>
    <property type="project" value="InterPro"/>
</dbReference>
<dbReference type="EMBL" id="WJXA01000010">
    <property type="protein sequence ID" value="KAF7130297.1"/>
    <property type="molecule type" value="Genomic_DNA"/>
</dbReference>
<feature type="compositionally biased region" description="Acidic residues" evidence="3">
    <location>
        <begin position="448"/>
        <end position="458"/>
    </location>
</feature>
<dbReference type="SUPFAM" id="SSF52047">
    <property type="entry name" value="RNI-like"/>
    <property type="match status" value="1"/>
</dbReference>
<dbReference type="Pfam" id="PF13181">
    <property type="entry name" value="TPR_8"/>
    <property type="match status" value="1"/>
</dbReference>
<dbReference type="InterPro" id="IPR011990">
    <property type="entry name" value="TPR-like_helical_dom_sf"/>
</dbReference>
<keyword evidence="1" id="KW-0802">TPR repeat</keyword>
<dbReference type="FunFam" id="1.25.40.10:FF:000961">
    <property type="entry name" value="Protein TONSOKU"/>
    <property type="match status" value="1"/>
</dbReference>
<evidence type="ECO:0008006" key="6">
    <source>
        <dbReference type="Google" id="ProtNLM"/>
    </source>
</evidence>
<evidence type="ECO:0000313" key="5">
    <source>
        <dbReference type="Proteomes" id="UP000626092"/>
    </source>
</evidence>
<dbReference type="GO" id="GO:0005634">
    <property type="term" value="C:nucleus"/>
    <property type="evidence" value="ECO:0007669"/>
    <property type="project" value="InterPro"/>
</dbReference>
<dbReference type="AlphaFoldDB" id="A0A834GBX2"/>
<dbReference type="OrthoDB" id="626167at2759"/>
<feature type="compositionally biased region" description="Polar residues" evidence="3">
    <location>
        <begin position="461"/>
        <end position="484"/>
    </location>
</feature>
<evidence type="ECO:0000256" key="3">
    <source>
        <dbReference type="SAM" id="MobiDB-lite"/>
    </source>
</evidence>
<dbReference type="PROSITE" id="PS50005">
    <property type="entry name" value="TPR"/>
    <property type="match status" value="1"/>
</dbReference>
<dbReference type="SMART" id="SM00368">
    <property type="entry name" value="LRR_RI"/>
    <property type="match status" value="5"/>
</dbReference>
<reference evidence="4" key="1">
    <citation type="submission" date="2019-11" db="EMBL/GenBank/DDBJ databases">
        <authorList>
            <person name="Liu Y."/>
            <person name="Hou J."/>
            <person name="Li T.-Q."/>
            <person name="Guan C.-H."/>
            <person name="Wu X."/>
            <person name="Wu H.-Z."/>
            <person name="Ling F."/>
            <person name="Zhang R."/>
            <person name="Shi X.-G."/>
            <person name="Ren J.-P."/>
            <person name="Chen E.-F."/>
            <person name="Sun J.-M."/>
        </authorList>
    </citation>
    <scope>NUCLEOTIDE SEQUENCE</scope>
    <source>
        <strain evidence="4">Adult_tree_wgs_1</strain>
        <tissue evidence="4">Leaves</tissue>
    </source>
</reference>
<evidence type="ECO:0000313" key="4">
    <source>
        <dbReference type="EMBL" id="KAF7130297.1"/>
    </source>
</evidence>